<comment type="caution">
    <text evidence="12">The sequence shown here is derived from an EMBL/GenBank/DDBJ whole genome shotgun (WGS) entry which is preliminary data.</text>
</comment>
<dbReference type="PANTHER" id="PTHR47861:SF3">
    <property type="entry name" value="FKBP-TYPE PEPTIDYL-PROLYL CIS-TRANS ISOMERASE SLYD"/>
    <property type="match status" value="1"/>
</dbReference>
<sequence length="166" mass="18266">MKIDKNHVVALQYTLHAIEDNGEKTFIEKTDAENPFTFLYGVGMMLPKFEEHLQGMVAGDKKSFTIVPEEGYGDKDENAKTELPISMFEESGIPPVGAILPLQDPEGNHLNAIVLEVTPEAVIADLNHPMAGKTLHFDLEVESTRPATAEELDHGHAHGVDGQEEH</sequence>
<reference evidence="12 13" key="1">
    <citation type="submission" date="2014-10" db="EMBL/GenBank/DDBJ databases">
        <title>Kaistella jeonii genome.</title>
        <authorList>
            <person name="Clayton J.T."/>
            <person name="Newman J.D."/>
        </authorList>
    </citation>
    <scope>NUCLEOTIDE SEQUENCE [LARGE SCALE GENOMIC DNA]</scope>
    <source>
        <strain evidence="12 13">DSM 17048</strain>
    </source>
</reference>
<dbReference type="STRING" id="266749.SAMN05421876_10874"/>
<evidence type="ECO:0000313" key="12">
    <source>
        <dbReference type="EMBL" id="KIA88470.1"/>
    </source>
</evidence>
<comment type="catalytic activity">
    <reaction evidence="1 9 10">
        <text>[protein]-peptidylproline (omega=180) = [protein]-peptidylproline (omega=0)</text>
        <dbReference type="Rhea" id="RHEA:16237"/>
        <dbReference type="Rhea" id="RHEA-COMP:10747"/>
        <dbReference type="Rhea" id="RHEA-COMP:10748"/>
        <dbReference type="ChEBI" id="CHEBI:83833"/>
        <dbReference type="ChEBI" id="CHEBI:83834"/>
        <dbReference type="EC" id="5.2.1.8"/>
    </reaction>
</comment>
<feature type="domain" description="PPIase FKBP-type" evidence="11">
    <location>
        <begin position="6"/>
        <end position="95"/>
    </location>
</feature>
<dbReference type="OrthoDB" id="9808891at2"/>
<dbReference type="GO" id="GO:0003755">
    <property type="term" value="F:peptidyl-prolyl cis-trans isomerase activity"/>
    <property type="evidence" value="ECO:0007669"/>
    <property type="project" value="UniProtKB-UniRule"/>
</dbReference>
<evidence type="ECO:0000256" key="9">
    <source>
        <dbReference type="PROSITE-ProRule" id="PRU00277"/>
    </source>
</evidence>
<protein>
    <recommendedName>
        <fullName evidence="10">Peptidyl-prolyl cis-trans isomerase</fullName>
        <ecNumber evidence="10">5.2.1.8</ecNumber>
    </recommendedName>
</protein>
<keyword evidence="4" id="KW-0963">Cytoplasm</keyword>
<evidence type="ECO:0000313" key="13">
    <source>
        <dbReference type="Proteomes" id="UP000031473"/>
    </source>
</evidence>
<dbReference type="EMBL" id="JSYL01000007">
    <property type="protein sequence ID" value="KIA88470.1"/>
    <property type="molecule type" value="Genomic_DNA"/>
</dbReference>
<evidence type="ECO:0000256" key="7">
    <source>
        <dbReference type="ARBA" id="ARBA00023235"/>
    </source>
</evidence>
<dbReference type="InterPro" id="IPR001179">
    <property type="entry name" value="PPIase_FKBP_dom"/>
</dbReference>
<evidence type="ECO:0000259" key="11">
    <source>
        <dbReference type="PROSITE" id="PS50059"/>
    </source>
</evidence>
<comment type="function">
    <text evidence="8">Also involved in hydrogenase metallocenter assembly, probably by participating in the nickel insertion step. This function in hydrogenase biosynthesis requires chaperone activity and the presence of the metal-binding domain, but not PPIase activity.</text>
</comment>
<evidence type="ECO:0000256" key="8">
    <source>
        <dbReference type="ARBA" id="ARBA00037071"/>
    </source>
</evidence>
<dbReference type="GO" id="GO:0005737">
    <property type="term" value="C:cytoplasm"/>
    <property type="evidence" value="ECO:0007669"/>
    <property type="project" value="UniProtKB-SubCell"/>
</dbReference>
<dbReference type="SUPFAM" id="SSF54534">
    <property type="entry name" value="FKBP-like"/>
    <property type="match status" value="1"/>
</dbReference>
<evidence type="ECO:0000256" key="5">
    <source>
        <dbReference type="ARBA" id="ARBA00023110"/>
    </source>
</evidence>
<evidence type="ECO:0000256" key="4">
    <source>
        <dbReference type="ARBA" id="ARBA00022490"/>
    </source>
</evidence>
<dbReference type="PROSITE" id="PS50059">
    <property type="entry name" value="FKBP_PPIASE"/>
    <property type="match status" value="1"/>
</dbReference>
<evidence type="ECO:0000256" key="1">
    <source>
        <dbReference type="ARBA" id="ARBA00000971"/>
    </source>
</evidence>
<evidence type="ECO:0000256" key="2">
    <source>
        <dbReference type="ARBA" id="ARBA00004496"/>
    </source>
</evidence>
<dbReference type="EC" id="5.2.1.8" evidence="10"/>
<dbReference type="PANTHER" id="PTHR47861">
    <property type="entry name" value="FKBP-TYPE PEPTIDYL-PROLYL CIS-TRANS ISOMERASE SLYD"/>
    <property type="match status" value="1"/>
</dbReference>
<dbReference type="Proteomes" id="UP000031473">
    <property type="component" value="Unassembled WGS sequence"/>
</dbReference>
<dbReference type="GO" id="GO:0042026">
    <property type="term" value="P:protein refolding"/>
    <property type="evidence" value="ECO:0007669"/>
    <property type="project" value="UniProtKB-ARBA"/>
</dbReference>
<dbReference type="RefSeq" id="WP_039352759.1">
    <property type="nucleotide sequence ID" value="NZ_FOLA01000008.1"/>
</dbReference>
<evidence type="ECO:0000256" key="3">
    <source>
        <dbReference type="ARBA" id="ARBA00006577"/>
    </source>
</evidence>
<keyword evidence="6" id="KW-0143">Chaperone</keyword>
<comment type="subcellular location">
    <subcellularLocation>
        <location evidence="2">Cytoplasm</location>
    </subcellularLocation>
</comment>
<comment type="similarity">
    <text evidence="3 10">Belongs to the FKBP-type PPIase family.</text>
</comment>
<organism evidence="12 13">
    <name type="scientific">Kaistella jeonii</name>
    <dbReference type="NCBI Taxonomy" id="266749"/>
    <lineage>
        <taxon>Bacteria</taxon>
        <taxon>Pseudomonadati</taxon>
        <taxon>Bacteroidota</taxon>
        <taxon>Flavobacteriia</taxon>
        <taxon>Flavobacteriales</taxon>
        <taxon>Weeksellaceae</taxon>
        <taxon>Chryseobacterium group</taxon>
        <taxon>Kaistella</taxon>
    </lineage>
</organism>
<dbReference type="Pfam" id="PF00254">
    <property type="entry name" value="FKBP_C"/>
    <property type="match status" value="1"/>
</dbReference>
<gene>
    <name evidence="12" type="ORF">OA86_10560</name>
</gene>
<accession>A0A0C1D3U9</accession>
<keyword evidence="7 9" id="KW-0413">Isomerase</keyword>
<keyword evidence="13" id="KW-1185">Reference proteome</keyword>
<dbReference type="Gene3D" id="3.10.50.40">
    <property type="match status" value="1"/>
</dbReference>
<evidence type="ECO:0000256" key="10">
    <source>
        <dbReference type="RuleBase" id="RU003915"/>
    </source>
</evidence>
<proteinExistence type="inferred from homology"/>
<dbReference type="InterPro" id="IPR046357">
    <property type="entry name" value="PPIase_dom_sf"/>
</dbReference>
<evidence type="ECO:0000256" key="6">
    <source>
        <dbReference type="ARBA" id="ARBA00023186"/>
    </source>
</evidence>
<dbReference type="AlphaFoldDB" id="A0A0C1D3U9"/>
<name>A0A0C1D3U9_9FLAO</name>
<keyword evidence="5 9" id="KW-0697">Rotamase</keyword>